<keyword evidence="2" id="KW-0472">Membrane</keyword>
<protein>
    <recommendedName>
        <fullName evidence="5">Bacterial surface antigen (D15) domain-containing protein</fullName>
    </recommendedName>
</protein>
<evidence type="ECO:0000256" key="3">
    <source>
        <dbReference type="ARBA" id="ARBA00023237"/>
    </source>
</evidence>
<dbReference type="AlphaFoldDB" id="W9V712"/>
<keyword evidence="4" id="KW-0732">Signal</keyword>
<feature type="signal peptide" evidence="4">
    <location>
        <begin position="1"/>
        <end position="30"/>
    </location>
</feature>
<dbReference type="STRING" id="1249627.D779_1429"/>
<evidence type="ECO:0000313" key="6">
    <source>
        <dbReference type="EMBL" id="EXJ15333.1"/>
    </source>
</evidence>
<dbReference type="InterPro" id="IPR036942">
    <property type="entry name" value="Beta-barrel_TonB_sf"/>
</dbReference>
<reference evidence="6 7" key="1">
    <citation type="submission" date="2012-11" db="EMBL/GenBank/DDBJ databases">
        <title>Genome assembly of Thiorhodococcus sp. AK35.</title>
        <authorList>
            <person name="Nupur N."/>
            <person name="Khatri I."/>
            <person name="Subramanian S."/>
            <person name="Pinnaka A."/>
        </authorList>
    </citation>
    <scope>NUCLEOTIDE SEQUENCE [LARGE SCALE GENOMIC DNA]</scope>
    <source>
        <strain evidence="6 7">AK35</strain>
    </source>
</reference>
<dbReference type="Proteomes" id="UP000019460">
    <property type="component" value="Unassembled WGS sequence"/>
</dbReference>
<sequence length="397" mass="44675">MVFMDSLNDRTCSLSLLCLSLALGSSLAHAEQWYVEPRAILQTFYDDNVRLTTRGERETAGATIQANVKSGRRTEISDIQLGGRLTSRRYFEASDLDETDASMNALASYRLGRSSFEVQGALDYDSTLTSEVSTSGYVQANKRRIRLFAQPTWTYMLTPRATLELSASYQDVSYEDVDVIPLYDYDYTTAGLTFIYALSERAQASLRATFDRYDASETDLESETRGMLLGMSYQLSETLSLSAFTGVRNSTSRYGTWLGVIETDSSGPLFEVELKKRFEVGSLSLSAQRSMLPSGDGQLLDTTSLSLSYDYPLGPRWTLGLNADAYRNRNSDDDSSSSDRDYFSISPRLGLKLTEELNLALSYRYRLQKYDFRDEEAVSNSIYLNLTYVFPRQLIGK</sequence>
<gene>
    <name evidence="6" type="ORF">D779_1429</name>
</gene>
<dbReference type="EMBL" id="AONC01000027">
    <property type="protein sequence ID" value="EXJ15333.1"/>
    <property type="molecule type" value="Genomic_DNA"/>
</dbReference>
<evidence type="ECO:0000256" key="1">
    <source>
        <dbReference type="ARBA" id="ARBA00004442"/>
    </source>
</evidence>
<dbReference type="GO" id="GO:0009279">
    <property type="term" value="C:cell outer membrane"/>
    <property type="evidence" value="ECO:0007669"/>
    <property type="project" value="UniProtKB-SubCell"/>
</dbReference>
<dbReference type="InterPro" id="IPR000184">
    <property type="entry name" value="Bac_surfAg_D15"/>
</dbReference>
<keyword evidence="7" id="KW-1185">Reference proteome</keyword>
<evidence type="ECO:0000256" key="2">
    <source>
        <dbReference type="ARBA" id="ARBA00023136"/>
    </source>
</evidence>
<evidence type="ECO:0000313" key="7">
    <source>
        <dbReference type="Proteomes" id="UP000019460"/>
    </source>
</evidence>
<dbReference type="Gene3D" id="2.40.170.20">
    <property type="entry name" value="TonB-dependent receptor, beta-barrel domain"/>
    <property type="match status" value="1"/>
</dbReference>
<dbReference type="Pfam" id="PF01103">
    <property type="entry name" value="Omp85"/>
    <property type="match status" value="1"/>
</dbReference>
<dbReference type="eggNOG" id="COG5338">
    <property type="taxonomic scope" value="Bacteria"/>
</dbReference>
<organism evidence="6 7">
    <name type="scientific">Imhoffiella purpurea</name>
    <dbReference type="NCBI Taxonomy" id="1249627"/>
    <lineage>
        <taxon>Bacteria</taxon>
        <taxon>Pseudomonadati</taxon>
        <taxon>Pseudomonadota</taxon>
        <taxon>Gammaproteobacteria</taxon>
        <taxon>Chromatiales</taxon>
        <taxon>Chromatiaceae</taxon>
        <taxon>Imhoffiella</taxon>
    </lineage>
</organism>
<accession>W9V712</accession>
<name>W9V712_9GAMM</name>
<feature type="chain" id="PRO_5004931085" description="Bacterial surface antigen (D15) domain-containing protein" evidence="4">
    <location>
        <begin position="31"/>
        <end position="397"/>
    </location>
</feature>
<comment type="caution">
    <text evidence="6">The sequence shown here is derived from an EMBL/GenBank/DDBJ whole genome shotgun (WGS) entry which is preliminary data.</text>
</comment>
<comment type="subcellular location">
    <subcellularLocation>
        <location evidence="1">Cell outer membrane</location>
    </subcellularLocation>
</comment>
<dbReference type="SUPFAM" id="SSF56935">
    <property type="entry name" value="Porins"/>
    <property type="match status" value="1"/>
</dbReference>
<keyword evidence="3" id="KW-0998">Cell outer membrane</keyword>
<proteinExistence type="predicted"/>
<evidence type="ECO:0000256" key="4">
    <source>
        <dbReference type="SAM" id="SignalP"/>
    </source>
</evidence>
<evidence type="ECO:0000259" key="5">
    <source>
        <dbReference type="Pfam" id="PF01103"/>
    </source>
</evidence>
<feature type="domain" description="Bacterial surface antigen (D15)" evidence="5">
    <location>
        <begin position="301"/>
        <end position="377"/>
    </location>
</feature>